<evidence type="ECO:0000256" key="2">
    <source>
        <dbReference type="ARBA" id="ARBA00019403"/>
    </source>
</evidence>
<dbReference type="SMART" id="SM00987">
    <property type="entry name" value="UreE_C"/>
    <property type="match status" value="1"/>
</dbReference>
<keyword evidence="5" id="KW-0227">DNA damage</keyword>
<evidence type="ECO:0000256" key="3">
    <source>
        <dbReference type="ARBA" id="ARBA00022485"/>
    </source>
</evidence>
<evidence type="ECO:0000313" key="12">
    <source>
        <dbReference type="Proteomes" id="UP000199012"/>
    </source>
</evidence>
<dbReference type="RefSeq" id="WP_090034566.1">
    <property type="nucleotide sequence ID" value="NZ_BONM01000027.1"/>
</dbReference>
<gene>
    <name evidence="11" type="ORF">SAMN05421867_1196</name>
</gene>
<dbReference type="Gene3D" id="3.40.470.10">
    <property type="entry name" value="Uracil-DNA glycosylase-like domain"/>
    <property type="match status" value="1"/>
</dbReference>
<evidence type="ECO:0000256" key="7">
    <source>
        <dbReference type="ARBA" id="ARBA00023004"/>
    </source>
</evidence>
<organism evidence="11 12">
    <name type="scientific">Cellulomonas marina</name>
    <dbReference type="NCBI Taxonomy" id="988821"/>
    <lineage>
        <taxon>Bacteria</taxon>
        <taxon>Bacillati</taxon>
        <taxon>Actinomycetota</taxon>
        <taxon>Actinomycetes</taxon>
        <taxon>Micrococcales</taxon>
        <taxon>Cellulomonadaceae</taxon>
        <taxon>Cellulomonas</taxon>
    </lineage>
</organism>
<keyword evidence="12" id="KW-1185">Reference proteome</keyword>
<dbReference type="InterPro" id="IPR051536">
    <property type="entry name" value="UDG_Type-4/5"/>
</dbReference>
<comment type="similarity">
    <text evidence="1">Belongs to the uracil-DNA glycosylase (UDG) superfamily. Type 4 (UDGa) family.</text>
</comment>
<evidence type="ECO:0000256" key="8">
    <source>
        <dbReference type="ARBA" id="ARBA00023014"/>
    </source>
</evidence>
<dbReference type="InterPro" id="IPR005122">
    <property type="entry name" value="Uracil-DNA_glycosylase-like"/>
</dbReference>
<reference evidence="11 12" key="1">
    <citation type="submission" date="2016-10" db="EMBL/GenBank/DDBJ databases">
        <authorList>
            <person name="de Groot N.N."/>
        </authorList>
    </citation>
    <scope>NUCLEOTIDE SEQUENCE [LARGE SCALE GENOMIC DNA]</scope>
    <source>
        <strain evidence="11 12">CGMCC 4.6945</strain>
    </source>
</reference>
<evidence type="ECO:0000259" key="10">
    <source>
        <dbReference type="SMART" id="SM00986"/>
    </source>
</evidence>
<dbReference type="GO" id="GO:0006281">
    <property type="term" value="P:DNA repair"/>
    <property type="evidence" value="ECO:0007669"/>
    <property type="project" value="UniProtKB-KW"/>
</dbReference>
<evidence type="ECO:0000313" key="11">
    <source>
        <dbReference type="EMBL" id="SFB37938.1"/>
    </source>
</evidence>
<dbReference type="PANTHER" id="PTHR33693:SF9">
    <property type="entry name" value="TYPE-4 URACIL-DNA GLYCOSYLASE"/>
    <property type="match status" value="1"/>
</dbReference>
<dbReference type="GO" id="GO:0051539">
    <property type="term" value="F:4 iron, 4 sulfur cluster binding"/>
    <property type="evidence" value="ECO:0007669"/>
    <property type="project" value="UniProtKB-KW"/>
</dbReference>
<keyword evidence="7" id="KW-0408">Iron</keyword>
<keyword evidence="9" id="KW-0234">DNA repair</keyword>
<dbReference type="NCBIfam" id="TIGR00758">
    <property type="entry name" value="UDG_fam4"/>
    <property type="match status" value="1"/>
</dbReference>
<dbReference type="GO" id="GO:0097506">
    <property type="term" value="F:deaminated base DNA N-glycosylase activity"/>
    <property type="evidence" value="ECO:0007669"/>
    <property type="project" value="UniProtKB-ARBA"/>
</dbReference>
<dbReference type="OrthoDB" id="5290748at2"/>
<evidence type="ECO:0000256" key="4">
    <source>
        <dbReference type="ARBA" id="ARBA00022723"/>
    </source>
</evidence>
<dbReference type="PANTHER" id="PTHR33693">
    <property type="entry name" value="TYPE-5 URACIL-DNA GLYCOSYLASE"/>
    <property type="match status" value="1"/>
</dbReference>
<evidence type="ECO:0000256" key="5">
    <source>
        <dbReference type="ARBA" id="ARBA00022763"/>
    </source>
</evidence>
<dbReference type="SMART" id="SM00986">
    <property type="entry name" value="UDG"/>
    <property type="match status" value="1"/>
</dbReference>
<sequence length="219" mass="22970">MATTGRVQRPGAQEWVPPAADVDDLRAAAPACRGCELWEPATQVVFSAGPSDARLVLVGEQPGDREDREGEPFVGPAGRVLSDALVSAGIPRGDVYVTNAVKHFRFEERGPRRLHKSPAVTHIRACLPWLSAELAVVRPQVVVCLGVTAAKAVVGEAATLGALRGRILGDDEVGTGLGAGRRVLITAHPSSILRLQDPAERRAATGALVEDLCIAAAEA</sequence>
<proteinExistence type="inferred from homology"/>
<evidence type="ECO:0000256" key="1">
    <source>
        <dbReference type="ARBA" id="ARBA00006521"/>
    </source>
</evidence>
<dbReference type="GO" id="GO:0046872">
    <property type="term" value="F:metal ion binding"/>
    <property type="evidence" value="ECO:0007669"/>
    <property type="project" value="UniProtKB-KW"/>
</dbReference>
<dbReference type="STRING" id="988821.SAMN05421867_1196"/>
<dbReference type="InterPro" id="IPR036895">
    <property type="entry name" value="Uracil-DNA_glycosylase-like_sf"/>
</dbReference>
<accession>A0A1I1ANA3</accession>
<dbReference type="CDD" id="cd10030">
    <property type="entry name" value="UDG-F4_TTUDGA_SPO1dp_like"/>
    <property type="match status" value="1"/>
</dbReference>
<dbReference type="InterPro" id="IPR005273">
    <property type="entry name" value="Ura-DNA_glyco_family4"/>
</dbReference>
<dbReference type="SUPFAM" id="SSF52141">
    <property type="entry name" value="Uracil-DNA glycosylase-like"/>
    <property type="match status" value="1"/>
</dbReference>
<dbReference type="EMBL" id="FOKA01000019">
    <property type="protein sequence ID" value="SFB37938.1"/>
    <property type="molecule type" value="Genomic_DNA"/>
</dbReference>
<keyword evidence="4" id="KW-0479">Metal-binding</keyword>
<name>A0A1I1ANA3_9CELL</name>
<protein>
    <recommendedName>
        <fullName evidence="2">Type-4 uracil-DNA glycosylase</fullName>
    </recommendedName>
</protein>
<evidence type="ECO:0000256" key="9">
    <source>
        <dbReference type="ARBA" id="ARBA00023204"/>
    </source>
</evidence>
<keyword evidence="8" id="KW-0411">Iron-sulfur</keyword>
<evidence type="ECO:0000256" key="6">
    <source>
        <dbReference type="ARBA" id="ARBA00022801"/>
    </source>
</evidence>
<keyword evidence="3" id="KW-0004">4Fe-4S</keyword>
<feature type="domain" description="Uracil-DNA glycosylase-like" evidence="10">
    <location>
        <begin position="46"/>
        <end position="213"/>
    </location>
</feature>
<dbReference type="NCBIfam" id="TIGR03914">
    <property type="entry name" value="UDG_fam_dom"/>
    <property type="match status" value="1"/>
</dbReference>
<dbReference type="AlphaFoldDB" id="A0A1I1ANA3"/>
<dbReference type="Proteomes" id="UP000199012">
    <property type="component" value="Unassembled WGS sequence"/>
</dbReference>
<dbReference type="Pfam" id="PF03167">
    <property type="entry name" value="UDG"/>
    <property type="match status" value="1"/>
</dbReference>
<keyword evidence="6" id="KW-0378">Hydrolase</keyword>